<dbReference type="SMART" id="SM00895">
    <property type="entry name" value="FCD"/>
    <property type="match status" value="1"/>
</dbReference>
<dbReference type="SMART" id="SM00345">
    <property type="entry name" value="HTH_GNTR"/>
    <property type="match status" value="1"/>
</dbReference>
<dbReference type="InterPro" id="IPR036388">
    <property type="entry name" value="WH-like_DNA-bd_sf"/>
</dbReference>
<dbReference type="GO" id="GO:0003700">
    <property type="term" value="F:DNA-binding transcription factor activity"/>
    <property type="evidence" value="ECO:0007669"/>
    <property type="project" value="InterPro"/>
</dbReference>
<dbReference type="PROSITE" id="PS50949">
    <property type="entry name" value="HTH_GNTR"/>
    <property type="match status" value="1"/>
</dbReference>
<dbReference type="SUPFAM" id="SSF48008">
    <property type="entry name" value="GntR ligand-binding domain-like"/>
    <property type="match status" value="1"/>
</dbReference>
<dbReference type="Gene3D" id="1.20.120.530">
    <property type="entry name" value="GntR ligand-binding domain-like"/>
    <property type="match status" value="1"/>
</dbReference>
<sequence>MSVTDASQARDELTTLQTSSLASAVEKQIEHLILGGELQPGERLNEFQLANRFGMSRGPLREAMRSLHAKGFVDVVRNRGVFVRQIHVEEALEIYDLRSAIFGLAGRLLAERVTDDMMRRLQSYLTRMDEIAAKSDFDAYYPMNLEFHSYLVTSAGNRTLVGEYRSLVNRLHLCRARTLVQAKGLSVSNKEHREMVEALASGNADRAQETFFRHVQKAKLRFLSTFDEATISATDKGARER</sequence>
<dbReference type="AlphaFoldDB" id="A0A0F9V9C8"/>
<gene>
    <name evidence="5" type="ORF">LCGC14_0169450</name>
</gene>
<dbReference type="PANTHER" id="PTHR43537">
    <property type="entry name" value="TRANSCRIPTIONAL REGULATOR, GNTR FAMILY"/>
    <property type="match status" value="1"/>
</dbReference>
<keyword evidence="1" id="KW-0805">Transcription regulation</keyword>
<dbReference type="Gene3D" id="1.10.10.10">
    <property type="entry name" value="Winged helix-like DNA-binding domain superfamily/Winged helix DNA-binding domain"/>
    <property type="match status" value="1"/>
</dbReference>
<evidence type="ECO:0000313" key="5">
    <source>
        <dbReference type="EMBL" id="KKN96352.1"/>
    </source>
</evidence>
<dbReference type="SUPFAM" id="SSF46785">
    <property type="entry name" value="Winged helix' DNA-binding domain"/>
    <property type="match status" value="1"/>
</dbReference>
<dbReference type="PANTHER" id="PTHR43537:SF24">
    <property type="entry name" value="GLUCONATE OPERON TRANSCRIPTIONAL REPRESSOR"/>
    <property type="match status" value="1"/>
</dbReference>
<comment type="caution">
    <text evidence="5">The sequence shown here is derived from an EMBL/GenBank/DDBJ whole genome shotgun (WGS) entry which is preliminary data.</text>
</comment>
<feature type="domain" description="HTH gntR-type" evidence="4">
    <location>
        <begin position="19"/>
        <end position="86"/>
    </location>
</feature>
<reference evidence="5" key="1">
    <citation type="journal article" date="2015" name="Nature">
        <title>Complex archaea that bridge the gap between prokaryotes and eukaryotes.</title>
        <authorList>
            <person name="Spang A."/>
            <person name="Saw J.H."/>
            <person name="Jorgensen S.L."/>
            <person name="Zaremba-Niedzwiedzka K."/>
            <person name="Martijn J."/>
            <person name="Lind A.E."/>
            <person name="van Eijk R."/>
            <person name="Schleper C."/>
            <person name="Guy L."/>
            <person name="Ettema T.J."/>
        </authorList>
    </citation>
    <scope>NUCLEOTIDE SEQUENCE</scope>
</reference>
<dbReference type="Pfam" id="PF00392">
    <property type="entry name" value="GntR"/>
    <property type="match status" value="1"/>
</dbReference>
<organism evidence="5">
    <name type="scientific">marine sediment metagenome</name>
    <dbReference type="NCBI Taxonomy" id="412755"/>
    <lineage>
        <taxon>unclassified sequences</taxon>
        <taxon>metagenomes</taxon>
        <taxon>ecological metagenomes</taxon>
    </lineage>
</organism>
<protein>
    <recommendedName>
        <fullName evidence="4">HTH gntR-type domain-containing protein</fullName>
    </recommendedName>
</protein>
<dbReference type="InterPro" id="IPR000524">
    <property type="entry name" value="Tscrpt_reg_HTH_GntR"/>
</dbReference>
<name>A0A0F9V9C8_9ZZZZ</name>
<evidence type="ECO:0000259" key="4">
    <source>
        <dbReference type="PROSITE" id="PS50949"/>
    </source>
</evidence>
<accession>A0A0F9V9C8</accession>
<evidence type="ECO:0000256" key="2">
    <source>
        <dbReference type="ARBA" id="ARBA00023125"/>
    </source>
</evidence>
<evidence type="ECO:0000256" key="3">
    <source>
        <dbReference type="ARBA" id="ARBA00023163"/>
    </source>
</evidence>
<proteinExistence type="predicted"/>
<dbReference type="InterPro" id="IPR008920">
    <property type="entry name" value="TF_FadR/GntR_C"/>
</dbReference>
<keyword evidence="3" id="KW-0804">Transcription</keyword>
<dbReference type="InterPro" id="IPR011711">
    <property type="entry name" value="GntR_C"/>
</dbReference>
<dbReference type="CDD" id="cd07377">
    <property type="entry name" value="WHTH_GntR"/>
    <property type="match status" value="1"/>
</dbReference>
<dbReference type="Pfam" id="PF07729">
    <property type="entry name" value="FCD"/>
    <property type="match status" value="1"/>
</dbReference>
<keyword evidence="2" id="KW-0238">DNA-binding</keyword>
<evidence type="ECO:0000256" key="1">
    <source>
        <dbReference type="ARBA" id="ARBA00023015"/>
    </source>
</evidence>
<dbReference type="GO" id="GO:0003677">
    <property type="term" value="F:DNA binding"/>
    <property type="evidence" value="ECO:0007669"/>
    <property type="project" value="UniProtKB-KW"/>
</dbReference>
<dbReference type="EMBL" id="LAZR01000065">
    <property type="protein sequence ID" value="KKN96352.1"/>
    <property type="molecule type" value="Genomic_DNA"/>
</dbReference>
<dbReference type="InterPro" id="IPR036390">
    <property type="entry name" value="WH_DNA-bd_sf"/>
</dbReference>